<dbReference type="FunCoup" id="A0A2V0NUW4">
    <property type="interactions" value="567"/>
</dbReference>
<evidence type="ECO:0000256" key="1">
    <source>
        <dbReference type="SAM" id="MobiDB-lite"/>
    </source>
</evidence>
<dbReference type="PRINTS" id="PR01270">
    <property type="entry name" value="HDASUPER"/>
</dbReference>
<dbReference type="STRING" id="307507.A0A2V0NUW4"/>
<evidence type="ECO:0000313" key="3">
    <source>
        <dbReference type="EMBL" id="GBF91129.1"/>
    </source>
</evidence>
<dbReference type="OrthoDB" id="424012at2759"/>
<comment type="caution">
    <text evidence="3">The sequence shown here is derived from an EMBL/GenBank/DDBJ whole genome shotgun (WGS) entry which is preliminary data.</text>
</comment>
<dbReference type="EMBL" id="BDRX01000022">
    <property type="protein sequence ID" value="GBF91129.1"/>
    <property type="molecule type" value="Genomic_DNA"/>
</dbReference>
<proteinExistence type="predicted"/>
<feature type="compositionally biased region" description="Gly residues" evidence="1">
    <location>
        <begin position="181"/>
        <end position="193"/>
    </location>
</feature>
<dbReference type="SUPFAM" id="SSF52768">
    <property type="entry name" value="Arginase/deacetylase"/>
    <property type="match status" value="1"/>
</dbReference>
<gene>
    <name evidence="3" type="ORF">Rsub_04798</name>
</gene>
<reference evidence="3 4" key="1">
    <citation type="journal article" date="2018" name="Sci. Rep.">
        <title>Raphidocelis subcapitata (=Pseudokirchneriella subcapitata) provides an insight into genome evolution and environmental adaptations in the Sphaeropleales.</title>
        <authorList>
            <person name="Suzuki S."/>
            <person name="Yamaguchi H."/>
            <person name="Nakajima N."/>
            <person name="Kawachi M."/>
        </authorList>
    </citation>
    <scope>NUCLEOTIDE SEQUENCE [LARGE SCALE GENOMIC DNA]</scope>
    <source>
        <strain evidence="3 4">NIES-35</strain>
    </source>
</reference>
<organism evidence="3 4">
    <name type="scientific">Raphidocelis subcapitata</name>
    <dbReference type="NCBI Taxonomy" id="307507"/>
    <lineage>
        <taxon>Eukaryota</taxon>
        <taxon>Viridiplantae</taxon>
        <taxon>Chlorophyta</taxon>
        <taxon>core chlorophytes</taxon>
        <taxon>Chlorophyceae</taxon>
        <taxon>CS clade</taxon>
        <taxon>Sphaeropleales</taxon>
        <taxon>Selenastraceae</taxon>
        <taxon>Raphidocelis</taxon>
    </lineage>
</organism>
<accession>A0A2V0NUW4</accession>
<dbReference type="InterPro" id="IPR023801">
    <property type="entry name" value="His_deacetylse_dom"/>
</dbReference>
<evidence type="ECO:0000259" key="2">
    <source>
        <dbReference type="Pfam" id="PF00850"/>
    </source>
</evidence>
<dbReference type="Pfam" id="PF00850">
    <property type="entry name" value="Hist_deacetyl"/>
    <property type="match status" value="1"/>
</dbReference>
<feature type="domain" description="Histone deacetylase" evidence="2">
    <location>
        <begin position="74"/>
        <end position="409"/>
    </location>
</feature>
<keyword evidence="4" id="KW-1185">Reference proteome</keyword>
<dbReference type="CDD" id="cd09992">
    <property type="entry name" value="HDAC_classII"/>
    <property type="match status" value="1"/>
</dbReference>
<evidence type="ECO:0000313" key="4">
    <source>
        <dbReference type="Proteomes" id="UP000247498"/>
    </source>
</evidence>
<dbReference type="AlphaFoldDB" id="A0A2V0NUW4"/>
<protein>
    <recommendedName>
        <fullName evidence="2">Histone deacetylase domain-containing protein</fullName>
    </recommendedName>
</protein>
<sequence>MRAARHLPCAHASGAAAPPPAGAGQRARRRPRCAPNAFVAAAAAAAAAPWPSQQPQPRLVYVLDEAPGHAKDAHPEGPQRVRAIAAALAAAGLEAHGAAPLGAAAAAAWRGAAAREALQRVHPPQYLERLESICRGLEAPTLVDESTYIAPGSFLAGLEAMAAVLACLDAVMGGPDRAGDESGGGQSSGGGGQSSSDGQRSGAPNAGSEGGRRGCAGFCVVRPPGHHVTPSRPMGFGLLNLVAAAAATAKARPGVARVMVLDFDVHHGNGSEAAFEADASVLYLSLHQQGLWPYTGKAAFVGIGEGAGATINVPLPGGAGDAAARLAWGAVVAPAARRFKPDVLIVSAGYDAHWRDPLAALQLCSSSFHWMGAGARALADELCGGRVLLVLEGGYHLESLGESVAETLRGVLGLPPATPPPEELAAARLLQPEPMARAQRAVEDAVRRHRLG</sequence>
<dbReference type="Gene3D" id="3.40.800.20">
    <property type="entry name" value="Histone deacetylase domain"/>
    <property type="match status" value="2"/>
</dbReference>
<dbReference type="PANTHER" id="PTHR10625:SF11">
    <property type="entry name" value="HISTONE DEACETYLASE 14, CHLOROPLASTIC"/>
    <property type="match status" value="1"/>
</dbReference>
<dbReference type="InterPro" id="IPR037138">
    <property type="entry name" value="His_deacetylse_dom_sf"/>
</dbReference>
<dbReference type="GO" id="GO:0000118">
    <property type="term" value="C:histone deacetylase complex"/>
    <property type="evidence" value="ECO:0007669"/>
    <property type="project" value="TreeGrafter"/>
</dbReference>
<dbReference type="InParanoid" id="A0A2V0NUW4"/>
<dbReference type="InterPro" id="IPR023696">
    <property type="entry name" value="Ureohydrolase_dom_sf"/>
</dbReference>
<dbReference type="Proteomes" id="UP000247498">
    <property type="component" value="Unassembled WGS sequence"/>
</dbReference>
<name>A0A2V0NUW4_9CHLO</name>
<dbReference type="GO" id="GO:0005737">
    <property type="term" value="C:cytoplasm"/>
    <property type="evidence" value="ECO:0007669"/>
    <property type="project" value="TreeGrafter"/>
</dbReference>
<dbReference type="InterPro" id="IPR000286">
    <property type="entry name" value="HDACs"/>
</dbReference>
<dbReference type="PANTHER" id="PTHR10625">
    <property type="entry name" value="HISTONE DEACETYLASE HDAC1-RELATED"/>
    <property type="match status" value="1"/>
</dbReference>
<feature type="region of interest" description="Disordered" evidence="1">
    <location>
        <begin position="177"/>
        <end position="211"/>
    </location>
</feature>
<feature type="region of interest" description="Disordered" evidence="1">
    <location>
        <begin position="1"/>
        <end position="31"/>
    </location>
</feature>
<dbReference type="GO" id="GO:0040029">
    <property type="term" value="P:epigenetic regulation of gene expression"/>
    <property type="evidence" value="ECO:0007669"/>
    <property type="project" value="TreeGrafter"/>
</dbReference>
<dbReference type="GO" id="GO:0004407">
    <property type="term" value="F:histone deacetylase activity"/>
    <property type="evidence" value="ECO:0007669"/>
    <property type="project" value="TreeGrafter"/>
</dbReference>